<evidence type="ECO:0000256" key="4">
    <source>
        <dbReference type="SAM" id="Phobius"/>
    </source>
</evidence>
<dbReference type="Proteomes" id="UP000036902">
    <property type="component" value="Chromosome"/>
</dbReference>
<evidence type="ECO:0000259" key="6">
    <source>
        <dbReference type="PROSITE" id="PS50112"/>
    </source>
</evidence>
<dbReference type="Pfam" id="PF08447">
    <property type="entry name" value="PAS_3"/>
    <property type="match status" value="1"/>
</dbReference>
<dbReference type="GO" id="GO:0016020">
    <property type="term" value="C:membrane"/>
    <property type="evidence" value="ECO:0007669"/>
    <property type="project" value="InterPro"/>
</dbReference>
<proteinExistence type="inferred from homology"/>
<dbReference type="InterPro" id="IPR001610">
    <property type="entry name" value="PAC"/>
</dbReference>
<accession>A0A127K6L3</accession>
<evidence type="ECO:0000259" key="7">
    <source>
        <dbReference type="PROSITE" id="PS50885"/>
    </source>
</evidence>
<dbReference type="SUPFAM" id="SSF58104">
    <property type="entry name" value="Methyl-accepting chemotaxis protein (MCP) signaling domain"/>
    <property type="match status" value="1"/>
</dbReference>
<evidence type="ECO:0000256" key="2">
    <source>
        <dbReference type="ARBA" id="ARBA00029447"/>
    </source>
</evidence>
<evidence type="ECO:0000259" key="5">
    <source>
        <dbReference type="PROSITE" id="PS50111"/>
    </source>
</evidence>
<dbReference type="RefSeq" id="WP_048706261.1">
    <property type="nucleotide sequence ID" value="NZ_CP014646.1"/>
</dbReference>
<evidence type="ECO:0000256" key="3">
    <source>
        <dbReference type="PROSITE-ProRule" id="PRU00284"/>
    </source>
</evidence>
<dbReference type="GO" id="GO:0007165">
    <property type="term" value="P:signal transduction"/>
    <property type="evidence" value="ECO:0007669"/>
    <property type="project" value="UniProtKB-KW"/>
</dbReference>
<dbReference type="PANTHER" id="PTHR32089">
    <property type="entry name" value="METHYL-ACCEPTING CHEMOTAXIS PROTEIN MCPB"/>
    <property type="match status" value="1"/>
</dbReference>
<dbReference type="CDD" id="cd11386">
    <property type="entry name" value="MCP_signal"/>
    <property type="match status" value="1"/>
</dbReference>
<feature type="domain" description="PAS" evidence="6">
    <location>
        <begin position="25"/>
        <end position="76"/>
    </location>
</feature>
<evidence type="ECO:0000313" key="9">
    <source>
        <dbReference type="Proteomes" id="UP000036902"/>
    </source>
</evidence>
<dbReference type="AlphaFoldDB" id="A0A127K6L3"/>
<reference evidence="9" key="1">
    <citation type="submission" date="2016-03" db="EMBL/GenBank/DDBJ databases">
        <authorList>
            <person name="Ma C."/>
            <person name="Zhou S."/>
            <person name="Yang G."/>
        </authorList>
    </citation>
    <scope>NUCLEOTIDE SEQUENCE [LARGE SCALE GENOMIC DNA]</scope>
    <source>
        <strain evidence="9">SgZ-1</strain>
    </source>
</reference>
<dbReference type="InterPro" id="IPR013655">
    <property type="entry name" value="PAS_fold_3"/>
</dbReference>
<feature type="domain" description="Methyl-accepting transducer" evidence="5">
    <location>
        <begin position="272"/>
        <end position="508"/>
    </location>
</feature>
<dbReference type="SMART" id="SM00283">
    <property type="entry name" value="MA"/>
    <property type="match status" value="1"/>
</dbReference>
<dbReference type="SMART" id="SM00086">
    <property type="entry name" value="PAC"/>
    <property type="match status" value="1"/>
</dbReference>
<dbReference type="PROSITE" id="PS50112">
    <property type="entry name" value="PAS"/>
    <property type="match status" value="1"/>
</dbReference>
<dbReference type="Pfam" id="PF00015">
    <property type="entry name" value="MCPsignal"/>
    <property type="match status" value="1"/>
</dbReference>
<evidence type="ECO:0000256" key="1">
    <source>
        <dbReference type="ARBA" id="ARBA00023224"/>
    </source>
</evidence>
<keyword evidence="1 3" id="KW-0807">Transducer</keyword>
<feature type="domain" description="HAMP" evidence="7">
    <location>
        <begin position="214"/>
        <end position="267"/>
    </location>
</feature>
<dbReference type="Gene3D" id="1.10.287.950">
    <property type="entry name" value="Methyl-accepting chemotaxis protein"/>
    <property type="match status" value="1"/>
</dbReference>
<dbReference type="PROSITE" id="PS50111">
    <property type="entry name" value="CHEMOTAXIS_TRANSDUC_2"/>
    <property type="match status" value="1"/>
</dbReference>
<gene>
    <name evidence="8" type="ORF">AC731_011780</name>
</gene>
<keyword evidence="4" id="KW-1133">Transmembrane helix</keyword>
<dbReference type="InterPro" id="IPR004089">
    <property type="entry name" value="MCPsignal_dom"/>
</dbReference>
<organism evidence="8 9">
    <name type="scientific">Thauera humireducens</name>
    <dbReference type="NCBI Taxonomy" id="1134435"/>
    <lineage>
        <taxon>Bacteria</taxon>
        <taxon>Pseudomonadati</taxon>
        <taxon>Pseudomonadota</taxon>
        <taxon>Betaproteobacteria</taxon>
        <taxon>Rhodocyclales</taxon>
        <taxon>Zoogloeaceae</taxon>
        <taxon>Thauera</taxon>
    </lineage>
</organism>
<name>A0A127K6L3_9RHOO</name>
<feature type="transmembrane region" description="Helical" evidence="4">
    <location>
        <begin position="192"/>
        <end position="213"/>
    </location>
</feature>
<keyword evidence="9" id="KW-1185">Reference proteome</keyword>
<keyword evidence="4" id="KW-0812">Transmembrane</keyword>
<protein>
    <submittedName>
        <fullName evidence="8">PAS domain S-box protein</fullName>
    </submittedName>
</protein>
<dbReference type="STRING" id="1134435.AC731_011780"/>
<dbReference type="NCBIfam" id="TIGR00229">
    <property type="entry name" value="sensory_box"/>
    <property type="match status" value="1"/>
</dbReference>
<dbReference type="PANTHER" id="PTHR32089:SF112">
    <property type="entry name" value="LYSOZYME-LIKE PROTEIN-RELATED"/>
    <property type="match status" value="1"/>
</dbReference>
<dbReference type="InterPro" id="IPR000014">
    <property type="entry name" value="PAS"/>
</dbReference>
<dbReference type="KEGG" id="thu:AC731_011780"/>
<dbReference type="SUPFAM" id="SSF55785">
    <property type="entry name" value="PYP-like sensor domain (PAS domain)"/>
    <property type="match status" value="1"/>
</dbReference>
<evidence type="ECO:0000313" key="8">
    <source>
        <dbReference type="EMBL" id="AMO37559.1"/>
    </source>
</evidence>
<dbReference type="EMBL" id="CP014646">
    <property type="protein sequence ID" value="AMO37559.1"/>
    <property type="molecule type" value="Genomic_DNA"/>
</dbReference>
<dbReference type="InterPro" id="IPR035965">
    <property type="entry name" value="PAS-like_dom_sf"/>
</dbReference>
<dbReference type="SMART" id="SM00304">
    <property type="entry name" value="HAMP"/>
    <property type="match status" value="2"/>
</dbReference>
<dbReference type="InterPro" id="IPR003660">
    <property type="entry name" value="HAMP_dom"/>
</dbReference>
<dbReference type="Gene3D" id="3.30.450.20">
    <property type="entry name" value="PAS domain"/>
    <property type="match status" value="1"/>
</dbReference>
<dbReference type="PROSITE" id="PS50885">
    <property type="entry name" value="HAMP"/>
    <property type="match status" value="1"/>
</dbReference>
<dbReference type="CDD" id="cd00130">
    <property type="entry name" value="PAS"/>
    <property type="match status" value="1"/>
</dbReference>
<feature type="transmembrane region" description="Helical" evidence="4">
    <location>
        <begin position="161"/>
        <end position="186"/>
    </location>
</feature>
<keyword evidence="4" id="KW-0472">Membrane</keyword>
<comment type="similarity">
    <text evidence="2">Belongs to the methyl-accepting chemotaxis (MCP) protein family.</text>
</comment>
<sequence length="544" mass="57811">MRINQPVSSDETIVPDGEFIYSRTDRAGRIEVANDLFVALSGFDRNELIGQPHNIVRHPDMPPEAFADLWRALKAGMSWSGYVKNRRKDGGYYWVHAFASPVRENGEVVGYESVRRRPDREVIARVDAAYRRMRASPGKFDVRDGRVVRAGMLGRLTNWSLVGRFGCGLGVMTAAAAFLAAAALSGAALPDAWLWGLLALALLVGVWLQFGVVRGMSADLSRLRETMAATQQDGDLRRIARLQGGGELQAIGDAYNAMMANLQAIMINVREAGARIVAESRTLQRSSDHVSDSAAGTSDSASNTAAAVEQVTVVVGEVAENAVASAGAARETRRMAAEGMEQAGHAVSEIEQLAQAVSETTATMDRLRLSSEEIGKIATVIKEIADQTNLLALNAAIEAARAGEQGRGFAVVADEVRKLAERTTTATVEIGAIIETLHTETLAAVRSAESGSARVQFSVGLIQEALAALTEIRESAENSLRLSDGIQLATREQASAAAAIAGSVEDIARRAEDSAMAVTGIADTSRGLAEVSSALDAALARVKV</sequence>